<dbReference type="Pfam" id="PF17948">
    <property type="entry name" value="DnaT"/>
    <property type="match status" value="1"/>
</dbReference>
<feature type="region of interest" description="Disordered" evidence="1">
    <location>
        <begin position="92"/>
        <end position="152"/>
    </location>
</feature>
<organism evidence="3 4">
    <name type="scientific">Halopseudomonas bauzanensis</name>
    <dbReference type="NCBI Taxonomy" id="653930"/>
    <lineage>
        <taxon>Bacteria</taxon>
        <taxon>Pseudomonadati</taxon>
        <taxon>Pseudomonadota</taxon>
        <taxon>Gammaproteobacteria</taxon>
        <taxon>Pseudomonadales</taxon>
        <taxon>Pseudomonadaceae</taxon>
        <taxon>Halopseudomonas</taxon>
    </lineage>
</organism>
<name>A0A4U0YH00_9GAMM</name>
<dbReference type="EMBL" id="SWAV01000005">
    <property type="protein sequence ID" value="TKA90378.1"/>
    <property type="molecule type" value="Genomic_DNA"/>
</dbReference>
<evidence type="ECO:0000256" key="1">
    <source>
        <dbReference type="SAM" id="MobiDB-lite"/>
    </source>
</evidence>
<dbReference type="AlphaFoldDB" id="A0A4U0YH00"/>
<dbReference type="InterPro" id="IPR040480">
    <property type="entry name" value="DnaT_DNA_bind"/>
</dbReference>
<reference evidence="3 4" key="1">
    <citation type="submission" date="2019-04" db="EMBL/GenBank/DDBJ databases">
        <title>Crypto-aerobic microbial life in anoxic (sulfidic) marine sediments.</title>
        <authorList>
            <person name="Bhattacharya S."/>
            <person name="Roy C."/>
            <person name="Mondal N."/>
            <person name="Sarkar J."/>
            <person name="Mandal S."/>
            <person name="Rameez M.J."/>
            <person name="Ghosh W."/>
        </authorList>
    </citation>
    <scope>NUCLEOTIDE SEQUENCE [LARGE SCALE GENOMIC DNA]</scope>
    <source>
        <strain evidence="3 4">SBBB</strain>
    </source>
</reference>
<protein>
    <submittedName>
        <fullName evidence="3">Pyocin large subunit</fullName>
    </submittedName>
</protein>
<dbReference type="Proteomes" id="UP000305198">
    <property type="component" value="Unassembled WGS sequence"/>
</dbReference>
<gene>
    <name evidence="3" type="ORF">FA869_14775</name>
</gene>
<evidence type="ECO:0000259" key="2">
    <source>
        <dbReference type="Pfam" id="PF17948"/>
    </source>
</evidence>
<dbReference type="Gene3D" id="1.10.8.1180">
    <property type="match status" value="1"/>
</dbReference>
<feature type="domain" description="DnaT DNA-binding" evidence="2">
    <location>
        <begin position="154"/>
        <end position="218"/>
    </location>
</feature>
<sequence>MAGEWIKMRTNLWDDPRVSRLCDLTEQPEAMVIGGLYWLWAMADEHSEDGFLPGLTLRAIDRKTGVPNLGQALIDIGWICEVDGGLKVVNFDDHNGGSAKRRSMDAKRKASVRKVSASDADNKTTPSGARTREDNTNPSHTPGASPEPVESGPFAMHLEWQPAPKILTAYARTAGVPVDKFTPEAIGPFIVHHHAKATVKPEAEHVSALVNWVKRDLVHASKVVPLAGRRTVGGDFDDNATGWLGE</sequence>
<evidence type="ECO:0000313" key="3">
    <source>
        <dbReference type="EMBL" id="TKA90378.1"/>
    </source>
</evidence>
<comment type="caution">
    <text evidence="3">The sequence shown here is derived from an EMBL/GenBank/DDBJ whole genome shotgun (WGS) entry which is preliminary data.</text>
</comment>
<proteinExistence type="predicted"/>
<accession>A0A4U0YH00</accession>
<dbReference type="RefSeq" id="WP_136869930.1">
    <property type="nucleotide sequence ID" value="NZ_SWAV01000005.1"/>
</dbReference>
<evidence type="ECO:0000313" key="4">
    <source>
        <dbReference type="Proteomes" id="UP000305198"/>
    </source>
</evidence>